<dbReference type="EMBL" id="FOEG01000001">
    <property type="protein sequence ID" value="SEO51727.1"/>
    <property type="molecule type" value="Genomic_DNA"/>
</dbReference>
<dbReference type="Proteomes" id="UP000199657">
    <property type="component" value="Unassembled WGS sequence"/>
</dbReference>
<protein>
    <submittedName>
        <fullName evidence="2">Uncharacterized protein</fullName>
    </submittedName>
</protein>
<proteinExistence type="predicted"/>
<reference evidence="2 3" key="1">
    <citation type="submission" date="2016-10" db="EMBL/GenBank/DDBJ databases">
        <authorList>
            <person name="de Groot N.N."/>
        </authorList>
    </citation>
    <scope>NUCLEOTIDE SEQUENCE [LARGE SCALE GENOMIC DNA]</scope>
    <source>
        <strain evidence="2 3">CGMCC 1.6291</strain>
    </source>
</reference>
<gene>
    <name evidence="2" type="ORF">SAMN04488052_101484</name>
</gene>
<feature type="transmembrane region" description="Helical" evidence="1">
    <location>
        <begin position="31"/>
        <end position="61"/>
    </location>
</feature>
<keyword evidence="1" id="KW-0472">Membrane</keyword>
<evidence type="ECO:0000256" key="1">
    <source>
        <dbReference type="SAM" id="Phobius"/>
    </source>
</evidence>
<evidence type="ECO:0000313" key="2">
    <source>
        <dbReference type="EMBL" id="SEO51727.1"/>
    </source>
</evidence>
<evidence type="ECO:0000313" key="3">
    <source>
        <dbReference type="Proteomes" id="UP000199657"/>
    </source>
</evidence>
<accession>A0A1H8QCT9</accession>
<sequence>MPSLPVSWSESAATSGFHVNPSRAAHHWRHFLLVAAAVAALKAPATLLLSLLALLALTACAARFGFNGRPMACYWFSLDVESGCVWADSVDGIRAWQLRSWFRHPALCVLYLRGENGTSATLVLPRDALDRRCARRLYYLLGVSTVGNASGSLSG</sequence>
<organism evidence="2 3">
    <name type="scientific">Aquisalimonas asiatica</name>
    <dbReference type="NCBI Taxonomy" id="406100"/>
    <lineage>
        <taxon>Bacteria</taxon>
        <taxon>Pseudomonadati</taxon>
        <taxon>Pseudomonadota</taxon>
        <taxon>Gammaproteobacteria</taxon>
        <taxon>Chromatiales</taxon>
        <taxon>Ectothiorhodospiraceae</taxon>
        <taxon>Aquisalimonas</taxon>
    </lineage>
</organism>
<keyword evidence="1" id="KW-0812">Transmembrane</keyword>
<keyword evidence="1" id="KW-1133">Transmembrane helix</keyword>
<dbReference type="STRING" id="406100.SAMN04488052_101484"/>
<keyword evidence="3" id="KW-1185">Reference proteome</keyword>
<dbReference type="AlphaFoldDB" id="A0A1H8QCT9"/>
<name>A0A1H8QCT9_9GAMM</name>